<dbReference type="AlphaFoldDB" id="A0AAP8ME04"/>
<gene>
    <name evidence="2" type="ORF">C0029_06340</name>
</gene>
<dbReference type="PANTHER" id="PTHR33525">
    <property type="match status" value="1"/>
</dbReference>
<proteinExistence type="predicted"/>
<dbReference type="SUPFAM" id="SSF109604">
    <property type="entry name" value="HD-domain/PDEase-like"/>
    <property type="match status" value="1"/>
</dbReference>
<evidence type="ECO:0000313" key="2">
    <source>
        <dbReference type="EMBL" id="PLW86067.1"/>
    </source>
</evidence>
<dbReference type="InterPro" id="IPR052340">
    <property type="entry name" value="RNase_Y/CdgJ"/>
</dbReference>
<dbReference type="PANTHER" id="PTHR33525:SF4">
    <property type="entry name" value="CYCLIC DI-GMP PHOSPHODIESTERASE CDGJ"/>
    <property type="match status" value="1"/>
</dbReference>
<organism evidence="2 3">
    <name type="scientific">Halioglobus japonicus</name>
    <dbReference type="NCBI Taxonomy" id="930805"/>
    <lineage>
        <taxon>Bacteria</taxon>
        <taxon>Pseudomonadati</taxon>
        <taxon>Pseudomonadota</taxon>
        <taxon>Gammaproteobacteria</taxon>
        <taxon>Cellvibrionales</taxon>
        <taxon>Halieaceae</taxon>
        <taxon>Halioglobus</taxon>
    </lineage>
</organism>
<dbReference type="Proteomes" id="UP000235162">
    <property type="component" value="Unassembled WGS sequence"/>
</dbReference>
<evidence type="ECO:0000259" key="1">
    <source>
        <dbReference type="PROSITE" id="PS51833"/>
    </source>
</evidence>
<reference evidence="2 3" key="1">
    <citation type="submission" date="2018-01" db="EMBL/GenBank/DDBJ databases">
        <title>The draft genome sequence of Halioglobus japonicus S1-36.</title>
        <authorList>
            <person name="Du Z.-J."/>
            <person name="Shi M.-J."/>
        </authorList>
    </citation>
    <scope>NUCLEOTIDE SEQUENCE [LARGE SCALE GENOMIC DNA]</scope>
    <source>
        <strain evidence="2 3">S1-36</strain>
    </source>
</reference>
<name>A0AAP8ME04_9GAMM</name>
<dbReference type="PROSITE" id="PS51833">
    <property type="entry name" value="HDOD"/>
    <property type="match status" value="1"/>
</dbReference>
<keyword evidence="3" id="KW-1185">Reference proteome</keyword>
<dbReference type="Gene3D" id="1.10.3210.10">
    <property type="entry name" value="Hypothetical protein af1432"/>
    <property type="match status" value="1"/>
</dbReference>
<accession>A0AAP8ME04</accession>
<protein>
    <submittedName>
        <fullName evidence="2">HDOD domain-containing protein</fullName>
    </submittedName>
</protein>
<sequence length="427" mass="47210">MSAFWSSFATPIIIGYTVLKAPRHPMNRIYPPMPDSAPLLAMRAIYASDLELAAIEPLLEANQDRHSRLATIELINEEYSDLIEGPAQRPAPIFLPAQLASALPPGLSTELFVPVLSPLQAQDSDIQDVFQRLADAGYRLALEVSDAHPPPPVSWLQQAHIIKLQYGAQGIQGAQKIAQVAEQYDLELAVDNVPGHEEFLALQELGYCFFSGILLDKPDCASGGQLSNNRMTLLQLLSALRDDSTNASDIETIVLNDPGLTFKILRMVNSAALSLSREVDSLAHAVNLLGVQQLQRWVSLFLLETAPGQPTELFRASLIRARMCEILAEMADRDQPLTYFLTGLLSNLDLIAEIPMDELVDQLPLNQEIRDALLDKSGPMGQVVGEVAHYEAGEFEQLTYLIPKAHYEPCYRHCNAWATQIQRSLSH</sequence>
<dbReference type="InterPro" id="IPR013976">
    <property type="entry name" value="HDOD"/>
</dbReference>
<feature type="domain" description="HDOD" evidence="1">
    <location>
        <begin position="226"/>
        <end position="416"/>
    </location>
</feature>
<dbReference type="EMBL" id="PKUR01000002">
    <property type="protein sequence ID" value="PLW86067.1"/>
    <property type="molecule type" value="Genomic_DNA"/>
</dbReference>
<comment type="caution">
    <text evidence="2">The sequence shown here is derived from an EMBL/GenBank/DDBJ whole genome shotgun (WGS) entry which is preliminary data.</text>
</comment>
<dbReference type="Pfam" id="PF08668">
    <property type="entry name" value="HDOD"/>
    <property type="match status" value="1"/>
</dbReference>
<evidence type="ECO:0000313" key="3">
    <source>
        <dbReference type="Proteomes" id="UP000235162"/>
    </source>
</evidence>